<dbReference type="InterPro" id="IPR051396">
    <property type="entry name" value="Bact_Antivir_Def_Nuclease"/>
</dbReference>
<name>A0A8J8B481_9EURY</name>
<organism evidence="3 4">
    <name type="scientific">Methanocalculus chunghsingensis</name>
    <dbReference type="NCBI Taxonomy" id="156457"/>
    <lineage>
        <taxon>Archaea</taxon>
        <taxon>Methanobacteriati</taxon>
        <taxon>Methanobacteriota</taxon>
        <taxon>Stenosarchaea group</taxon>
        <taxon>Methanomicrobia</taxon>
        <taxon>Methanomicrobiales</taxon>
        <taxon>Methanocalculaceae</taxon>
        <taxon>Methanocalculus</taxon>
    </lineage>
</organism>
<dbReference type="InterPro" id="IPR034139">
    <property type="entry name" value="TOPRIM_OLD"/>
</dbReference>
<dbReference type="SUPFAM" id="SSF52540">
    <property type="entry name" value="P-loop containing nucleoside triphosphate hydrolases"/>
    <property type="match status" value="1"/>
</dbReference>
<dbReference type="Pfam" id="PF20469">
    <property type="entry name" value="OLD-like_TOPRIM"/>
    <property type="match status" value="1"/>
</dbReference>
<dbReference type="CDD" id="cd01026">
    <property type="entry name" value="TOPRIM_OLD"/>
    <property type="match status" value="1"/>
</dbReference>
<dbReference type="PANTHER" id="PTHR43581">
    <property type="entry name" value="ATP/GTP PHOSPHATASE"/>
    <property type="match status" value="1"/>
</dbReference>
<dbReference type="Proteomes" id="UP000730161">
    <property type="component" value="Unassembled WGS sequence"/>
</dbReference>
<dbReference type="Pfam" id="PF02463">
    <property type="entry name" value="SMC_N"/>
    <property type="match status" value="1"/>
</dbReference>
<keyword evidence="4" id="KW-1185">Reference proteome</keyword>
<dbReference type="PANTHER" id="PTHR43581:SF4">
    <property type="entry name" value="ATP_GTP PHOSPHATASE"/>
    <property type="match status" value="1"/>
</dbReference>
<evidence type="ECO:0000259" key="1">
    <source>
        <dbReference type="Pfam" id="PF02463"/>
    </source>
</evidence>
<dbReference type="Gene3D" id="3.40.50.300">
    <property type="entry name" value="P-loop containing nucleotide triphosphate hydrolases"/>
    <property type="match status" value="1"/>
</dbReference>
<evidence type="ECO:0000313" key="3">
    <source>
        <dbReference type="EMBL" id="MBR1368471.1"/>
    </source>
</evidence>
<dbReference type="InterPro" id="IPR027417">
    <property type="entry name" value="P-loop_NTPase"/>
</dbReference>
<feature type="domain" description="RecF/RecN/SMC N-terminal" evidence="1">
    <location>
        <begin position="28"/>
        <end position="335"/>
    </location>
</feature>
<comment type="caution">
    <text evidence="3">The sequence shown here is derived from an EMBL/GenBank/DDBJ whole genome shotgun (WGS) entry which is preliminary data.</text>
</comment>
<evidence type="ECO:0000313" key="4">
    <source>
        <dbReference type="Proteomes" id="UP000730161"/>
    </source>
</evidence>
<evidence type="ECO:0008006" key="5">
    <source>
        <dbReference type="Google" id="ProtNLM"/>
    </source>
</evidence>
<sequence length="631" mass="71967">MYLSEIKLWNFRKFGMIGESIENSQPGLSIQFSEGMNVLIGENDSGKTAIIDAIRYTLGTQSGDWIRLSESDFHIERGQRAQELRIECTFRGFTDQEAGRFLEWIGYEDVEGSKYYVLNVRYTARNKGNRIFTDLRAGPDQIGTSIDGEARSLLRITYLKPLRDADAELTPGRRSRFAQILKAHTLFQKDGSNRHDLEVIFDNANEAIEGYFQQNEDGSNASELMKLLNIYVEAFFPQNEPYVPSVTISGSDLFDILQRLSLSLGQNPSGLGAANLLFMATELLLLQSEENVGLKLALIEELEAHLHPQAQLRLIHYLKEKSTKGQYILTTHSTTLGSSIPLESLILCKEGKAFPMGSNYTKLKQRNYDYLYRFLDATKANLFFARGVLLVEGDAENLLIPTLAKIIDRPLHRYGVSIVNVGSTAFSHFVEIFRRQDDQPMGIKVALITDMDVKPLEYNEVYREEKKEEQTESDIESAKEQRILKLSIYTNDEIKVFISPNWTLEYEFALSSKFQKDFYKSLLLAEKIANSQSGIPQERKTGEVDEMVEVNYNKWLEEWDGDPRIYEKIAFEIYKKGLLDKGISKAITAQVFAETIEAKSPKSDLLEANSIQYLFDAIYHVTEPREQSNVH</sequence>
<feature type="domain" description="OLD protein-like TOPRIM" evidence="2">
    <location>
        <begin position="383"/>
        <end position="452"/>
    </location>
</feature>
<protein>
    <recommendedName>
        <fullName evidence="5">ATP-dependent endonuclease</fullName>
    </recommendedName>
</protein>
<dbReference type="InterPro" id="IPR003395">
    <property type="entry name" value="RecF/RecN/SMC_N"/>
</dbReference>
<gene>
    <name evidence="3" type="ORF">RJ53_02710</name>
</gene>
<evidence type="ECO:0000259" key="2">
    <source>
        <dbReference type="Pfam" id="PF20469"/>
    </source>
</evidence>
<dbReference type="EMBL" id="JWHL01000003">
    <property type="protein sequence ID" value="MBR1368471.1"/>
    <property type="molecule type" value="Genomic_DNA"/>
</dbReference>
<dbReference type="AlphaFoldDB" id="A0A8J8B481"/>
<dbReference type="RefSeq" id="WP_211530099.1">
    <property type="nucleotide sequence ID" value="NZ_JWHL01000003.1"/>
</dbReference>
<accession>A0A8J8B481</accession>
<dbReference type="OrthoDB" id="114588at2157"/>
<reference evidence="3" key="1">
    <citation type="submission" date="2014-12" db="EMBL/GenBank/DDBJ databases">
        <authorList>
            <person name="Huang H.-H."/>
            <person name="Chen S.-C."/>
            <person name="Lai M.-C."/>
        </authorList>
    </citation>
    <scope>NUCLEOTIDE SEQUENCE</scope>
    <source>
        <strain evidence="3">K1F9705b</strain>
    </source>
</reference>
<proteinExistence type="predicted"/>